<dbReference type="InterPro" id="IPR001611">
    <property type="entry name" value="Leu-rich_rpt"/>
</dbReference>
<dbReference type="OrthoDB" id="67933at2759"/>
<evidence type="ECO:0000313" key="8">
    <source>
        <dbReference type="WBParaSite" id="EVEC_0001099301-mRNA-1"/>
    </source>
</evidence>
<feature type="signal peptide" evidence="5">
    <location>
        <begin position="1"/>
        <end position="19"/>
    </location>
</feature>
<dbReference type="Pfam" id="PF13855">
    <property type="entry name" value="LRR_8"/>
    <property type="match status" value="3"/>
</dbReference>
<dbReference type="Gene3D" id="3.80.10.10">
    <property type="entry name" value="Ribonuclease Inhibitor"/>
    <property type="match status" value="2"/>
</dbReference>
<proteinExistence type="predicted"/>
<dbReference type="SMART" id="SM00364">
    <property type="entry name" value="LRR_BAC"/>
    <property type="match status" value="4"/>
</dbReference>
<evidence type="ECO:0000256" key="4">
    <source>
        <dbReference type="SAM" id="Phobius"/>
    </source>
</evidence>
<gene>
    <name evidence="6" type="ORF">EVEC_LOCUS10318</name>
</gene>
<reference evidence="8" key="1">
    <citation type="submission" date="2017-02" db="UniProtKB">
        <authorList>
            <consortium name="WormBaseParasite"/>
        </authorList>
    </citation>
    <scope>IDENTIFICATION</scope>
</reference>
<organism evidence="8">
    <name type="scientific">Enterobius vermicularis</name>
    <name type="common">Human pinworm</name>
    <dbReference type="NCBI Taxonomy" id="51028"/>
    <lineage>
        <taxon>Eukaryota</taxon>
        <taxon>Metazoa</taxon>
        <taxon>Ecdysozoa</taxon>
        <taxon>Nematoda</taxon>
        <taxon>Chromadorea</taxon>
        <taxon>Rhabditida</taxon>
        <taxon>Spirurina</taxon>
        <taxon>Oxyuridomorpha</taxon>
        <taxon>Oxyuroidea</taxon>
        <taxon>Oxyuridae</taxon>
        <taxon>Enterobius</taxon>
    </lineage>
</organism>
<dbReference type="Proteomes" id="UP000274131">
    <property type="component" value="Unassembled WGS sequence"/>
</dbReference>
<reference evidence="6 7" key="2">
    <citation type="submission" date="2018-10" db="EMBL/GenBank/DDBJ databases">
        <authorList>
            <consortium name="Pathogen Informatics"/>
        </authorList>
    </citation>
    <scope>NUCLEOTIDE SEQUENCE [LARGE SCALE GENOMIC DNA]</scope>
</reference>
<keyword evidence="7" id="KW-1185">Reference proteome</keyword>
<keyword evidence="2" id="KW-0677">Repeat</keyword>
<dbReference type="WBParaSite" id="EVEC_0001099301-mRNA-1">
    <property type="protein sequence ID" value="EVEC_0001099301-mRNA-1"/>
    <property type="gene ID" value="EVEC_0001099301"/>
</dbReference>
<dbReference type="PANTHER" id="PTHR24366:SF96">
    <property type="entry name" value="LEUCINE RICH REPEAT CONTAINING 53"/>
    <property type="match status" value="1"/>
</dbReference>
<feature type="transmembrane region" description="Helical" evidence="4">
    <location>
        <begin position="366"/>
        <end position="385"/>
    </location>
</feature>
<feature type="region of interest" description="Disordered" evidence="3">
    <location>
        <begin position="651"/>
        <end position="681"/>
    </location>
</feature>
<evidence type="ECO:0000256" key="1">
    <source>
        <dbReference type="ARBA" id="ARBA00022614"/>
    </source>
</evidence>
<accession>A0A0N4VJH2</accession>
<dbReference type="AlphaFoldDB" id="A0A0N4VJH2"/>
<evidence type="ECO:0000256" key="5">
    <source>
        <dbReference type="SAM" id="SignalP"/>
    </source>
</evidence>
<dbReference type="PANTHER" id="PTHR24366">
    <property type="entry name" value="IG(IMMUNOGLOBULIN) AND LRR(LEUCINE RICH REPEAT) DOMAINS"/>
    <property type="match status" value="1"/>
</dbReference>
<keyword evidence="4" id="KW-0472">Membrane</keyword>
<dbReference type="InterPro" id="IPR032675">
    <property type="entry name" value="LRR_dom_sf"/>
</dbReference>
<dbReference type="SMART" id="SM00369">
    <property type="entry name" value="LRR_TYP"/>
    <property type="match status" value="8"/>
</dbReference>
<keyword evidence="5" id="KW-0732">Signal</keyword>
<keyword evidence="1" id="KW-0433">Leucine-rich repeat</keyword>
<feature type="chain" id="PRO_5043122990" evidence="5">
    <location>
        <begin position="20"/>
        <end position="748"/>
    </location>
</feature>
<dbReference type="PROSITE" id="PS51450">
    <property type="entry name" value="LRR"/>
    <property type="match status" value="2"/>
</dbReference>
<feature type="transmembrane region" description="Helical" evidence="4">
    <location>
        <begin position="694"/>
        <end position="720"/>
    </location>
</feature>
<name>A0A0N4VJH2_ENTVE</name>
<protein>
    <submittedName>
        <fullName evidence="8">TIR domain-containing protein</fullName>
    </submittedName>
</protein>
<evidence type="ECO:0000256" key="2">
    <source>
        <dbReference type="ARBA" id="ARBA00022737"/>
    </source>
</evidence>
<keyword evidence="4" id="KW-0812">Transmembrane</keyword>
<dbReference type="EMBL" id="UXUI01010729">
    <property type="protein sequence ID" value="VDD95567.1"/>
    <property type="molecule type" value="Genomic_DNA"/>
</dbReference>
<evidence type="ECO:0000313" key="6">
    <source>
        <dbReference type="EMBL" id="VDD95567.1"/>
    </source>
</evidence>
<evidence type="ECO:0000313" key="7">
    <source>
        <dbReference type="Proteomes" id="UP000274131"/>
    </source>
</evidence>
<keyword evidence="4" id="KW-1133">Transmembrane helix</keyword>
<dbReference type="SUPFAM" id="SSF52058">
    <property type="entry name" value="L domain-like"/>
    <property type="match status" value="2"/>
</dbReference>
<dbReference type="InterPro" id="IPR003591">
    <property type="entry name" value="Leu-rich_rpt_typical-subtyp"/>
</dbReference>
<sequence>MGCSVWLFVTVFLPLLSNGDVGDIHHILCPRGCNCYTEKNTDAQFSFLHFVCRWEHLNSQALNDVAESDPIYTIRIQCPHGSTFKTDPPDKLFYRLKNLEHITIHRCKIQNLKKEFFKKQRRLNSLKITSADLPHLPNDLFEYIPKLRYLDLSDNNLKIVPYPISQLNNLEYLILSRNWIQFMSSGLSSLKLLKHLILDGNNLTSIDFGQIPQSVDTLRLRANQLKTFINDDVSNRSLNFLDLAKNKLEYLTTTGTINKLPSSLNVVYLNGNNIEIIQDGSFAHMKHLSEIDLRNNLLRDLPQSIFNEVKHKFIVKLTGNPFNCVCSLQWILDAETPVYFGDLDRITCKQLFDEQMEISIAKAKRYLFVLIPVILISVSIYTFYYRLFHNVSLMSNSFRRGDLICNYEIACPQDCKCCLKPTGQNIVECEGFREDRVSELPALATEIRLKNTSSKGWSTKVLGRRRRLKSLNLTNAGVSKVTEDLIKDNFPALQHLDLSNNFLKTFPAAKLYGVVNLQTLFIENNRITNLNMSDLKRMEFYKRLKLGGESNLYHCDCDSPSDIQIWLHDQDNRGKVSDYGNIFCKLKDDRVVRMAQMSPLHPNTFCPLLTTRSTTVVSGDAAETDSYNHEIHRNIFGPRTLNQFVTQKSLRQNGKPRSHTVPYHRHSELSSTTNKFDDGSKTTVKPKLDLQRRIMITITLFLALILLVFLLIAIGIIAYFRYNYVGHKSPKKTRIKAVYKRGTPGTAL</sequence>
<feature type="compositionally biased region" description="Basic residues" evidence="3">
    <location>
        <begin position="654"/>
        <end position="664"/>
    </location>
</feature>
<evidence type="ECO:0000256" key="3">
    <source>
        <dbReference type="SAM" id="MobiDB-lite"/>
    </source>
</evidence>
<dbReference type="STRING" id="51028.A0A0N4VJH2"/>